<accession>A0A069PIF1</accession>
<comment type="caution">
    <text evidence="3">The sequence shown here is derived from an EMBL/GenBank/DDBJ whole genome shotgun (WGS) entry which is preliminary data.</text>
</comment>
<dbReference type="eggNOG" id="COG1409">
    <property type="taxonomic scope" value="Bacteria"/>
</dbReference>
<dbReference type="STRING" id="1071679.BG57_00365"/>
<gene>
    <name evidence="3" type="ORF">BG57_00365</name>
</gene>
<reference evidence="3 4" key="1">
    <citation type="submission" date="2014-03" db="EMBL/GenBank/DDBJ databases">
        <title>Draft Genome Sequences of Four Burkholderia Strains.</title>
        <authorList>
            <person name="Liu X.Y."/>
            <person name="Li C.X."/>
            <person name="Xu J.H."/>
        </authorList>
    </citation>
    <scope>NUCLEOTIDE SEQUENCE [LARGE SCALE GENOMIC DNA]</scope>
    <source>
        <strain evidence="3 4">R27</strain>
    </source>
</reference>
<evidence type="ECO:0000313" key="4">
    <source>
        <dbReference type="Proteomes" id="UP000027439"/>
    </source>
</evidence>
<evidence type="ECO:0000313" key="3">
    <source>
        <dbReference type="EMBL" id="KDR37116.1"/>
    </source>
</evidence>
<feature type="region of interest" description="Disordered" evidence="1">
    <location>
        <begin position="350"/>
        <end position="453"/>
    </location>
</feature>
<dbReference type="AlphaFoldDB" id="A0A069PIF1"/>
<feature type="signal peptide" evidence="2">
    <location>
        <begin position="1"/>
        <end position="41"/>
    </location>
</feature>
<protein>
    <recommendedName>
        <fullName evidence="5">Transmembrane protein</fullName>
    </recommendedName>
</protein>
<dbReference type="Proteomes" id="UP000027439">
    <property type="component" value="Unassembled WGS sequence"/>
</dbReference>
<evidence type="ECO:0000256" key="2">
    <source>
        <dbReference type="SAM" id="SignalP"/>
    </source>
</evidence>
<keyword evidence="2" id="KW-0732">Signal</keyword>
<sequence length="453" mass="49839">MHRDERNAPRAVTRSRSRIASATVRAMLTTLLFAICPITHAQDGDPLTFAVIADALARPADEAPVRQMLDAIGRDRDIAFIVYDGNVKGSAEACRDSIYQSRRDVLDGSRTPLVLLLGQHDWADCGLAHTAAYDPVERLDFVRQLFFADANSLGQQPLALSRESDVARFRSFREIVRWQAQGVAFIGLNAPSPNNHYLTAGGRNGEFEDRAVATSFWLEHAAESARRSGLRALVIILQGDPDFARYERRDRFAWLRFSRTTPPRDGFLELKRSLVKAAETFRGPVIVIHRTEAPEPNGFHIDQPLRNDKGLTVTNLTRVALALKKPQSQWLEVSTDAGWRPPFRLRVRDGRTVRDTRSANEARKREPADPQADPYAIPYGSPYSAPYSAPASGPAAPLHHDLPDALPPAPSLIQPASGLPPILTPPQALPPILPTPASSVPPTVPGNTNGRAQ</sequence>
<organism evidence="3 4">
    <name type="scientific">Caballeronia grimmiae</name>
    <dbReference type="NCBI Taxonomy" id="1071679"/>
    <lineage>
        <taxon>Bacteria</taxon>
        <taxon>Pseudomonadati</taxon>
        <taxon>Pseudomonadota</taxon>
        <taxon>Betaproteobacteria</taxon>
        <taxon>Burkholderiales</taxon>
        <taxon>Burkholderiaceae</taxon>
        <taxon>Caballeronia</taxon>
    </lineage>
</organism>
<feature type="compositionally biased region" description="Pro residues" evidence="1">
    <location>
        <begin position="422"/>
        <end position="434"/>
    </location>
</feature>
<evidence type="ECO:0000256" key="1">
    <source>
        <dbReference type="SAM" id="MobiDB-lite"/>
    </source>
</evidence>
<feature type="compositionally biased region" description="Basic and acidic residues" evidence="1">
    <location>
        <begin position="350"/>
        <end position="368"/>
    </location>
</feature>
<name>A0A069PIF1_9BURK</name>
<dbReference type="EMBL" id="JFHE01000001">
    <property type="protein sequence ID" value="KDR37116.1"/>
    <property type="molecule type" value="Genomic_DNA"/>
</dbReference>
<feature type="compositionally biased region" description="Low complexity" evidence="1">
    <location>
        <begin position="374"/>
        <end position="397"/>
    </location>
</feature>
<evidence type="ECO:0008006" key="5">
    <source>
        <dbReference type="Google" id="ProtNLM"/>
    </source>
</evidence>
<feature type="chain" id="PRO_5001667222" description="Transmembrane protein" evidence="2">
    <location>
        <begin position="42"/>
        <end position="453"/>
    </location>
</feature>
<proteinExistence type="predicted"/>